<keyword evidence="2" id="KW-1185">Reference proteome</keyword>
<reference evidence="1 2" key="1">
    <citation type="submission" date="2010-05" db="EMBL/GenBank/DDBJ databases">
        <title>The Genome Sequence of Thecamonas trahens ATCC 50062.</title>
        <authorList>
            <consortium name="The Broad Institute Genome Sequencing Platform"/>
            <person name="Russ C."/>
            <person name="Cuomo C."/>
            <person name="Shea T."/>
            <person name="Young S.K."/>
            <person name="Zeng Q."/>
            <person name="Koehrsen M."/>
            <person name="Haas B."/>
            <person name="Borodovsky M."/>
            <person name="Guigo R."/>
            <person name="Alvarado L."/>
            <person name="Berlin A."/>
            <person name="Bochicchio J."/>
            <person name="Borenstein D."/>
            <person name="Chapman S."/>
            <person name="Chen Z."/>
            <person name="Freedman E."/>
            <person name="Gellesch M."/>
            <person name="Goldberg J."/>
            <person name="Griggs A."/>
            <person name="Gujja S."/>
            <person name="Heilman E."/>
            <person name="Heiman D."/>
            <person name="Hepburn T."/>
            <person name="Howarth C."/>
            <person name="Jen D."/>
            <person name="Larson L."/>
            <person name="Mehta T."/>
            <person name="Park D."/>
            <person name="Pearson M."/>
            <person name="Roberts A."/>
            <person name="Saif S."/>
            <person name="Shenoy N."/>
            <person name="Sisk P."/>
            <person name="Stolte C."/>
            <person name="Sykes S."/>
            <person name="Thomson T."/>
            <person name="Walk T."/>
            <person name="White J."/>
            <person name="Yandava C."/>
            <person name="Burger G."/>
            <person name="Gray M.W."/>
            <person name="Holland P.W.H."/>
            <person name="King N."/>
            <person name="Lang F.B.F."/>
            <person name="Roger A.J."/>
            <person name="Ruiz-Trillo I."/>
            <person name="Lander E."/>
            <person name="Nusbaum C."/>
        </authorList>
    </citation>
    <scope>NUCLEOTIDE SEQUENCE [LARGE SCALE GENOMIC DNA]</scope>
    <source>
        <strain evidence="1 2">ATCC 50062</strain>
    </source>
</reference>
<gene>
    <name evidence="1" type="ORF">AMSG_09519</name>
</gene>
<evidence type="ECO:0000313" key="2">
    <source>
        <dbReference type="Proteomes" id="UP000054408"/>
    </source>
</evidence>
<sequence length="142" mass="15675">MLLRARAHLRTTSVPLKRRLASESGSVVGSKKQRTALAQQASNRPSATLLIEEYTKSLSEAIFDNKSIGETLSPDARFQLILAFARSNGVSPIAAAASVERLNSVATDMLTRKRYRLGLERFEKMVLIRSWIAALSELGIEM</sequence>
<accession>A0A0L0DNB1</accession>
<dbReference type="GeneID" id="25567965"/>
<name>A0A0L0DNB1_THETB</name>
<organism evidence="1 2">
    <name type="scientific">Thecamonas trahens ATCC 50062</name>
    <dbReference type="NCBI Taxonomy" id="461836"/>
    <lineage>
        <taxon>Eukaryota</taxon>
        <taxon>Apusozoa</taxon>
        <taxon>Apusomonadida</taxon>
        <taxon>Apusomonadidae</taxon>
        <taxon>Thecamonas</taxon>
    </lineage>
</organism>
<dbReference type="OrthoDB" id="6600938at2759"/>
<dbReference type="RefSeq" id="XP_013754357.1">
    <property type="nucleotide sequence ID" value="XM_013898903.1"/>
</dbReference>
<dbReference type="Proteomes" id="UP000054408">
    <property type="component" value="Unassembled WGS sequence"/>
</dbReference>
<evidence type="ECO:0000313" key="1">
    <source>
        <dbReference type="EMBL" id="KNC53797.1"/>
    </source>
</evidence>
<dbReference type="AlphaFoldDB" id="A0A0L0DNB1"/>
<proteinExistence type="predicted"/>
<protein>
    <submittedName>
        <fullName evidence="1">Uncharacterized protein</fullName>
    </submittedName>
</protein>
<dbReference type="EMBL" id="GL349482">
    <property type="protein sequence ID" value="KNC53797.1"/>
    <property type="molecule type" value="Genomic_DNA"/>
</dbReference>